<feature type="domain" description="EGF-like" evidence="3">
    <location>
        <begin position="1050"/>
        <end position="1079"/>
    </location>
</feature>
<feature type="domain" description="EGF-like" evidence="3">
    <location>
        <begin position="849"/>
        <end position="878"/>
    </location>
</feature>
<gene>
    <name evidence="4" type="ORF">POCTA_138.1.T1300021</name>
</gene>
<evidence type="ECO:0000256" key="1">
    <source>
        <dbReference type="SAM" id="Phobius"/>
    </source>
</evidence>
<dbReference type="AlphaFoldDB" id="A0A8S1XQV8"/>
<feature type="domain" description="EGF-like" evidence="3">
    <location>
        <begin position="952"/>
        <end position="983"/>
    </location>
</feature>
<protein>
    <recommendedName>
        <fullName evidence="3">EGF-like domain-containing protein</fullName>
    </recommendedName>
</protein>
<accession>A0A8S1XQV8</accession>
<dbReference type="InterPro" id="IPR000742">
    <property type="entry name" value="EGF"/>
</dbReference>
<evidence type="ECO:0000313" key="5">
    <source>
        <dbReference type="Proteomes" id="UP000683925"/>
    </source>
</evidence>
<feature type="domain" description="EGF-like" evidence="3">
    <location>
        <begin position="1110"/>
        <end position="1139"/>
    </location>
</feature>
<feature type="domain" description="EGF-like" evidence="3">
    <location>
        <begin position="879"/>
        <end position="909"/>
    </location>
</feature>
<feature type="domain" description="EGF-like" evidence="3">
    <location>
        <begin position="984"/>
        <end position="1019"/>
    </location>
</feature>
<feature type="domain" description="EGF-like" evidence="3">
    <location>
        <begin position="723"/>
        <end position="755"/>
    </location>
</feature>
<feature type="domain" description="EGF-like" evidence="3">
    <location>
        <begin position="915"/>
        <end position="951"/>
    </location>
</feature>
<comment type="caution">
    <text evidence="4">The sequence shown here is derived from an EMBL/GenBank/DDBJ whole genome shotgun (WGS) entry which is preliminary data.</text>
</comment>
<feature type="domain" description="EGF-like" evidence="3">
    <location>
        <begin position="653"/>
        <end position="692"/>
    </location>
</feature>
<evidence type="ECO:0000259" key="3">
    <source>
        <dbReference type="SMART" id="SM00181"/>
    </source>
</evidence>
<dbReference type="Proteomes" id="UP000683925">
    <property type="component" value="Unassembled WGS sequence"/>
</dbReference>
<reference evidence="4" key="1">
    <citation type="submission" date="2021-01" db="EMBL/GenBank/DDBJ databases">
        <authorList>
            <consortium name="Genoscope - CEA"/>
            <person name="William W."/>
        </authorList>
    </citation>
    <scope>NUCLEOTIDE SEQUENCE</scope>
</reference>
<dbReference type="OMA" id="CYYLAYE"/>
<evidence type="ECO:0000313" key="4">
    <source>
        <dbReference type="EMBL" id="CAD8203433.1"/>
    </source>
</evidence>
<feature type="domain" description="EGF-like" evidence="3">
    <location>
        <begin position="399"/>
        <end position="428"/>
    </location>
</feature>
<name>A0A8S1XQV8_PAROT</name>
<organism evidence="4 5">
    <name type="scientific">Paramecium octaurelia</name>
    <dbReference type="NCBI Taxonomy" id="43137"/>
    <lineage>
        <taxon>Eukaryota</taxon>
        <taxon>Sar</taxon>
        <taxon>Alveolata</taxon>
        <taxon>Ciliophora</taxon>
        <taxon>Intramacronucleata</taxon>
        <taxon>Oligohymenophorea</taxon>
        <taxon>Peniculida</taxon>
        <taxon>Parameciidae</taxon>
        <taxon>Paramecium</taxon>
    </lineage>
</organism>
<feature type="domain" description="EGF-like" evidence="3">
    <location>
        <begin position="588"/>
        <end position="620"/>
    </location>
</feature>
<dbReference type="SMART" id="SM00181">
    <property type="entry name" value="EGF"/>
    <property type="match status" value="16"/>
</dbReference>
<keyword evidence="5" id="KW-1185">Reference proteome</keyword>
<dbReference type="EMBL" id="CAJJDP010000130">
    <property type="protein sequence ID" value="CAD8203433.1"/>
    <property type="molecule type" value="Genomic_DNA"/>
</dbReference>
<keyword evidence="1" id="KW-0812">Transmembrane</keyword>
<dbReference type="SMART" id="SM00261">
    <property type="entry name" value="FU"/>
    <property type="match status" value="12"/>
</dbReference>
<keyword evidence="1" id="KW-0472">Membrane</keyword>
<feature type="chain" id="PRO_5035855518" description="EGF-like domain-containing protein" evidence="2">
    <location>
        <begin position="18"/>
        <end position="1246"/>
    </location>
</feature>
<dbReference type="PANTHER" id="PTHR45756:SF1">
    <property type="entry name" value="PROTEIN KINASE DOMAIN CONTAINING PROTEIN"/>
    <property type="match status" value="1"/>
</dbReference>
<sequence length="1246" mass="142366">MLVLLFISVKLIQSCLYSCQTCDTSQEVCSSCPATRNLSIDEKGVNVCLCKQNFVDIGGQECLKCPSYCENCDPHDPSKCISCGNKEVTHRVLDSKQACVCQQGYTEVWYTYNCLDMQFNEQILQFQYILSQEEYVNKLQNKFPYSQTTVQGLEYLIQRGIMKDDFHQFQQISTLESNKIINLTNPFEGQAYMQKFDNLFALGIMQTPGSSLAWAADLNESNYKVYKGAQMLNQSKWNFYICQFQIRQYVGNVFLQIALSENNTITNQGKNRLLETTKGNMKLCYYLAYEHGNWLLESELDQIVFDILYILFRRPSNSLDYYFNGSKIVIRQCQPNYILQNEECVCDIENGYFLYNSICQSKCPSDCVTCTKEVCLQPDHSIKCQENYYLDTENSTCLSCDQTCQICINGDECIKCKSGLILMNNECSACQEFLKQAKCDQYDKDCFCIKCIEGYKLNQLSQCIKCASNCQSCNLEDQCDICKDGYYLNDNQCVLCQENCVLCQNLNQCIKSHNGYYVENGIALQCTNNCLIFFNECQCQDCPDQYYQDHNDLFCYPCQDNCQTCSNKQTCINCVSNSFYLDNSKCTQCSFPCLTCLSQTKCLSCVNDYYYYLKEHQNCVQCPAPCITCYYDQTALCNSCIESYYLFNQQCYECPLFCKNNCNFDRINNLVQCGQCQTGFYATQLSIPFECKKCKDQCTSCTNEELCLECSQGYILNNGKCQSCSQLYSNQCISCNNLFCLKCQNGYQLTNGNCIKDLIIDVPICLVEKQYYNTISNTCESCIQNCIICNTSSTCVRCDESYYWKSQICVSCKFPCNTCLSDQFCLTISNQLYYIDDAITDLNQINSFSCKPPCKKCYSNEQCIDCVDGLYFENNNCSQCDTTCKTCKNQSSFCTSCNSGYLLLKNICYKCLDENCQNCNPFCESCNHLNDEFYKCQSCIPGYYQINQECQRCSAFCETCSSSSDQCSSCFEGYFLTTDMRCEKCNEGCKSCQVQTKSCTVCEEGYYLSEISDFIFQCLKCDQGCKSCEEGACLVCSVSYYLTEEKKCLSCVQPCLKCASLTQCTLCENGYYLNNGTCDRCQQKCLICSSSNDCLSCENSYQLVDKLCVQCSKNCIKCNNGQCQQCEQGYQLQNDGYCHQVSIICNIKQCSQCVNESQCLSCSKGYTLNTTINECQLDNQLKNSFPTDNSGNENITIIIIIVGNFSIFILLYLYKKWKDLNITIKPKQRDEPQYPELPFTLSENPC</sequence>
<dbReference type="OrthoDB" id="284918at2759"/>
<feature type="domain" description="EGF-like" evidence="3">
    <location>
        <begin position="1080"/>
        <end position="1109"/>
    </location>
</feature>
<feature type="transmembrane region" description="Helical" evidence="1">
    <location>
        <begin position="1195"/>
        <end position="1214"/>
    </location>
</feature>
<dbReference type="PANTHER" id="PTHR45756">
    <property type="entry name" value="PALMITOYLTRANSFERASE"/>
    <property type="match status" value="1"/>
</dbReference>
<keyword evidence="2" id="KW-0732">Signal</keyword>
<feature type="domain" description="EGF-like" evidence="3">
    <location>
        <begin position="1144"/>
        <end position="1176"/>
    </location>
</feature>
<feature type="domain" description="EGF-like" evidence="3">
    <location>
        <begin position="557"/>
        <end position="587"/>
    </location>
</feature>
<dbReference type="InterPro" id="IPR053215">
    <property type="entry name" value="TKL_Ser/Thr_kinase"/>
</dbReference>
<feature type="domain" description="EGF-like" evidence="3">
    <location>
        <begin position="465"/>
        <end position="494"/>
    </location>
</feature>
<evidence type="ECO:0000256" key="2">
    <source>
        <dbReference type="SAM" id="SignalP"/>
    </source>
</evidence>
<keyword evidence="1" id="KW-1133">Transmembrane helix</keyword>
<feature type="signal peptide" evidence="2">
    <location>
        <begin position="1"/>
        <end position="17"/>
    </location>
</feature>
<proteinExistence type="predicted"/>
<feature type="domain" description="EGF-like" evidence="3">
    <location>
        <begin position="693"/>
        <end position="722"/>
    </location>
</feature>
<dbReference type="InterPro" id="IPR006212">
    <property type="entry name" value="Furin_repeat"/>
</dbReference>